<feature type="domain" description="BRO1" evidence="2">
    <location>
        <begin position="3"/>
        <end position="391"/>
    </location>
</feature>
<dbReference type="GeneID" id="105368154"/>
<dbReference type="PROSITE" id="PS51180">
    <property type="entry name" value="BRO1"/>
    <property type="match status" value="1"/>
</dbReference>
<feature type="region of interest" description="Disordered" evidence="1">
    <location>
        <begin position="710"/>
        <end position="743"/>
    </location>
</feature>
<accession>A0AAJ6YW34</accession>
<dbReference type="InterPro" id="IPR004328">
    <property type="entry name" value="BRO1_dom"/>
</dbReference>
<dbReference type="Gene3D" id="1.20.140.50">
    <property type="entry name" value="alix/aip1 like domains"/>
    <property type="match status" value="1"/>
</dbReference>
<proteinExistence type="predicted"/>
<dbReference type="GO" id="GO:0000281">
    <property type="term" value="P:mitotic cytokinesis"/>
    <property type="evidence" value="ECO:0007669"/>
    <property type="project" value="TreeGrafter"/>
</dbReference>
<gene>
    <name evidence="4" type="primary">LOC105368154</name>
</gene>
<feature type="compositionally biased region" description="Polar residues" evidence="1">
    <location>
        <begin position="725"/>
        <end position="734"/>
    </location>
</feature>
<dbReference type="InterPro" id="IPR025304">
    <property type="entry name" value="ALIX_V_dom"/>
</dbReference>
<dbReference type="InterPro" id="IPR000629">
    <property type="entry name" value="RNA-helicase_DEAD-box_CS"/>
</dbReference>
<dbReference type="CDD" id="cd09240">
    <property type="entry name" value="BRO1_Alix"/>
    <property type="match status" value="1"/>
</dbReference>
<dbReference type="Gene3D" id="1.25.40.280">
    <property type="entry name" value="alix/aip1 like domains"/>
    <property type="match status" value="1"/>
</dbReference>
<dbReference type="InterPro" id="IPR038499">
    <property type="entry name" value="BRO1_sf"/>
</dbReference>
<dbReference type="KEGG" id="csol:105368154"/>
<name>A0AAJ6YW34_9HYME</name>
<evidence type="ECO:0000259" key="2">
    <source>
        <dbReference type="PROSITE" id="PS51180"/>
    </source>
</evidence>
<dbReference type="FunFam" id="1.25.40.280:FF:000001">
    <property type="entry name" value="programmed cell death 6-interacting protein-like isoform X1"/>
    <property type="match status" value="1"/>
</dbReference>
<dbReference type="Pfam" id="PF03097">
    <property type="entry name" value="BRO1"/>
    <property type="match status" value="1"/>
</dbReference>
<dbReference type="Pfam" id="PF13949">
    <property type="entry name" value="ALIX_LYPXL_bnd"/>
    <property type="match status" value="1"/>
</dbReference>
<dbReference type="PANTHER" id="PTHR23030">
    <property type="entry name" value="PCD6 INTERACTING PROTEIN-RELATED"/>
    <property type="match status" value="1"/>
</dbReference>
<dbReference type="CTD" id="43330"/>
<dbReference type="RefSeq" id="XP_011505396.1">
    <property type="nucleotide sequence ID" value="XM_011507094.1"/>
</dbReference>
<organism evidence="3 4">
    <name type="scientific">Ceratosolen solmsi marchali</name>
    <dbReference type="NCBI Taxonomy" id="326594"/>
    <lineage>
        <taxon>Eukaryota</taxon>
        <taxon>Metazoa</taxon>
        <taxon>Ecdysozoa</taxon>
        <taxon>Arthropoda</taxon>
        <taxon>Hexapoda</taxon>
        <taxon>Insecta</taxon>
        <taxon>Pterygota</taxon>
        <taxon>Neoptera</taxon>
        <taxon>Endopterygota</taxon>
        <taxon>Hymenoptera</taxon>
        <taxon>Apocrita</taxon>
        <taxon>Proctotrupomorpha</taxon>
        <taxon>Chalcidoidea</taxon>
        <taxon>Agaonidae</taxon>
        <taxon>Agaoninae</taxon>
        <taxon>Ceratosolen</taxon>
    </lineage>
</organism>
<evidence type="ECO:0000256" key="1">
    <source>
        <dbReference type="SAM" id="MobiDB-lite"/>
    </source>
</evidence>
<dbReference type="AlphaFoldDB" id="A0AAJ6YW34"/>
<sequence length="812" mass="92829">MTELISIPLKKSSDVDVIKPLQNLIKSTYSITSNQKDYIENIIEFSKLRKAALWKVFEKYDSSLEIIYRYYDQICALEGKIPVNELQIPFRWKDAFDRTIFGGKSNLTISTLAYEKMCVLYNIAALQSSVAATQSLETDEGLKLSAKLFQQSAGIFNYLKSNVMLNIHQELTPDMSPETLEALSVIMIAQAQEIFTHKAVHDKMKDSVIAKLAAQTEEFYSEALKLFQKDIFRTFWDKDWIPLISGKQLIYRGISEYYQSLVCKCNKYIGEEIARLELAVEMFKSAQTKSNKLLMYQDYYNKAIKNLNDAKKDNDFIYHERIPDINNLSTISKASVAKLLPLPDNFSLNFQDIFAELLPICIHQAISNFEAQKNEIIICEIAKLRNMRQILNGTLASLNLPAAIEDINGTEIPQSLIDKANFINEAGGIKSLESTMNELPELLQRNKDILDEADRMLNDEQNSDDNLRIQFKDRWKRVPSGKLTDHFKTNAQKYRGIINNAISADKVIREKFEMHRENVNILSMEPHILANYIPTGCAIQESSVVLELRKLMEVVETLKVEQDAVECELQSVTIDIQGVFLSAFAKGGSFNENDLILENIGIHYSPLQKKVRECILRQEKLIENIQYKHMAFAKEQSSCGSTREQMLRKLANAYDAYKELINNLQEGVKFYNDLTQLLVYFQNKVSDFCFARKTEKEELLKDLTTNLSQNESSGSLNLPSHHPGISSTQTNLHTSHLPYPVQDQGHMPIPYEGTQVTLYPNYISPPMPATFNPYATIIYPTQDGYLQQPLHQTPYEKYSTHSQQNLSNDGNL</sequence>
<dbReference type="Gene3D" id="1.20.120.560">
    <property type="entry name" value="alix/aip1 in complex with the ypdl late domain"/>
    <property type="match status" value="1"/>
</dbReference>
<evidence type="ECO:0000313" key="4">
    <source>
        <dbReference type="RefSeq" id="XP_011505396.1"/>
    </source>
</evidence>
<dbReference type="SMART" id="SM01041">
    <property type="entry name" value="BRO1"/>
    <property type="match status" value="1"/>
</dbReference>
<protein>
    <submittedName>
        <fullName evidence="4">Programmed cell death 6-interacting protein</fullName>
    </submittedName>
</protein>
<reference evidence="4" key="1">
    <citation type="submission" date="2025-08" db="UniProtKB">
        <authorList>
            <consortium name="RefSeq"/>
        </authorList>
    </citation>
    <scope>IDENTIFICATION</scope>
</reference>
<dbReference type="PANTHER" id="PTHR23030:SF39">
    <property type="entry name" value="PROGRAMMED CELL DEATH 6-INTERACTING PROTEIN"/>
    <property type="match status" value="1"/>
</dbReference>
<evidence type="ECO:0000313" key="3">
    <source>
        <dbReference type="Proteomes" id="UP000695007"/>
    </source>
</evidence>
<dbReference type="GO" id="GO:0005768">
    <property type="term" value="C:endosome"/>
    <property type="evidence" value="ECO:0007669"/>
    <property type="project" value="TreeGrafter"/>
</dbReference>
<dbReference type="Proteomes" id="UP000695007">
    <property type="component" value="Unplaced"/>
</dbReference>
<dbReference type="PROSITE" id="PS00039">
    <property type="entry name" value="DEAD_ATP_HELICASE"/>
    <property type="match status" value="1"/>
</dbReference>
<keyword evidence="3" id="KW-1185">Reference proteome</keyword>